<name>A0A242NRN6_9GAMM</name>
<gene>
    <name evidence="2" type="ORF">B6D06_11700</name>
</gene>
<feature type="transmembrane region" description="Helical" evidence="1">
    <location>
        <begin position="67"/>
        <end position="90"/>
    </location>
</feature>
<keyword evidence="1" id="KW-0472">Membrane</keyword>
<keyword evidence="1" id="KW-0812">Transmembrane</keyword>
<dbReference type="Proteomes" id="UP000194968">
    <property type="component" value="Unassembled WGS sequence"/>
</dbReference>
<reference evidence="2 3" key="1">
    <citation type="submission" date="2017-03" db="EMBL/GenBank/DDBJ databases">
        <title>Comparative genomics of honeybee gut symbionts reveal geographically distinct and subgroup specific antibiotic resistance.</title>
        <authorList>
            <person name="Ludvigsen J."/>
            <person name="Porcellato D."/>
            <person name="Labee-Lund T.M."/>
            <person name="Amdam G.V."/>
            <person name="Rudi K."/>
        </authorList>
    </citation>
    <scope>NUCLEOTIDE SEQUENCE [LARGE SCALE GENOMIC DNA]</scope>
    <source>
        <strain evidence="2 3">A-4-12</strain>
    </source>
</reference>
<dbReference type="EMBL" id="NASK01000104">
    <property type="protein sequence ID" value="OTQ48129.1"/>
    <property type="molecule type" value="Genomic_DNA"/>
</dbReference>
<keyword evidence="1" id="KW-1133">Transmembrane helix</keyword>
<dbReference type="RefSeq" id="WP_086321194.1">
    <property type="nucleotide sequence ID" value="NZ_NASD01000001.1"/>
</dbReference>
<evidence type="ECO:0000256" key="1">
    <source>
        <dbReference type="SAM" id="Phobius"/>
    </source>
</evidence>
<dbReference type="AlphaFoldDB" id="A0A242NRN6"/>
<protein>
    <submittedName>
        <fullName evidence="2">Uncharacterized protein</fullName>
    </submittedName>
</protein>
<proteinExistence type="predicted"/>
<organism evidence="2 3">
    <name type="scientific">Gilliamella apis</name>
    <dbReference type="NCBI Taxonomy" id="1970738"/>
    <lineage>
        <taxon>Bacteria</taxon>
        <taxon>Pseudomonadati</taxon>
        <taxon>Pseudomonadota</taxon>
        <taxon>Gammaproteobacteria</taxon>
        <taxon>Orbales</taxon>
        <taxon>Orbaceae</taxon>
        <taxon>Gilliamella</taxon>
    </lineage>
</organism>
<evidence type="ECO:0000313" key="3">
    <source>
        <dbReference type="Proteomes" id="UP000194968"/>
    </source>
</evidence>
<feature type="transmembrane region" description="Helical" evidence="1">
    <location>
        <begin position="6"/>
        <end position="31"/>
    </location>
</feature>
<evidence type="ECO:0000313" key="2">
    <source>
        <dbReference type="EMBL" id="OTQ48129.1"/>
    </source>
</evidence>
<accession>A0A242NRN6</accession>
<sequence length="113" mass="13025">MSNAQQFFMFIGIMTCLIGSFSLFIYILTVLHTLTVKKSINNNKTSDERLIKLYNDAKNTIDNKSKIIITAVVMGIFCGGIFGGFFYYYFIKQLFTNSYDIYKNAMIQRNLPL</sequence>
<comment type="caution">
    <text evidence="2">The sequence shown here is derived from an EMBL/GenBank/DDBJ whole genome shotgun (WGS) entry which is preliminary data.</text>
</comment>
<dbReference type="OrthoDB" id="7067511at2"/>